<proteinExistence type="predicted"/>
<dbReference type="Proteomes" id="UP001055159">
    <property type="component" value="Plasmid unnamed2"/>
</dbReference>
<geneLocation type="plasmid" evidence="8 9">
    <name>unnamed2</name>
</geneLocation>
<evidence type="ECO:0000256" key="1">
    <source>
        <dbReference type="ARBA" id="ARBA00004651"/>
    </source>
</evidence>
<evidence type="ECO:0000256" key="5">
    <source>
        <dbReference type="ARBA" id="ARBA00023136"/>
    </source>
</evidence>
<keyword evidence="5 6" id="KW-0472">Membrane</keyword>
<dbReference type="RefSeq" id="WP_052429215.1">
    <property type="nucleotide sequence ID" value="NZ_CP103313.1"/>
</dbReference>
<comment type="subcellular location">
    <subcellularLocation>
        <location evidence="1">Cell membrane</location>
        <topology evidence="1">Multi-pass membrane protein</topology>
    </subcellularLocation>
</comment>
<evidence type="ECO:0000256" key="4">
    <source>
        <dbReference type="ARBA" id="ARBA00022989"/>
    </source>
</evidence>
<evidence type="ECO:0000313" key="9">
    <source>
        <dbReference type="Proteomes" id="UP001055159"/>
    </source>
</evidence>
<keyword evidence="4 6" id="KW-1133">Transmembrane helix</keyword>
<evidence type="ECO:0000256" key="6">
    <source>
        <dbReference type="SAM" id="Phobius"/>
    </source>
</evidence>
<keyword evidence="8" id="KW-0614">Plasmid</keyword>
<sequence>MPADGDLDDSPGAAGREPDYRFTLANERTFLAWIRTSLALIAGGVALVQLVPRFGVHGVRHLLSMVLVVGGAALAVLAVCRWQHVQQAMRRGAALPPSRLPTIVVVATVLIAVLLVVLLITSPPPTG</sequence>
<keyword evidence="3 6" id="KW-0812">Transmembrane</keyword>
<keyword evidence="2" id="KW-1003">Cell membrane</keyword>
<evidence type="ECO:0000259" key="7">
    <source>
        <dbReference type="Pfam" id="PF02656"/>
    </source>
</evidence>
<dbReference type="PANTHER" id="PTHR34187">
    <property type="entry name" value="FGR18P"/>
    <property type="match status" value="1"/>
</dbReference>
<name>A0ABY5TXK6_9MYCO</name>
<dbReference type="Pfam" id="PF02656">
    <property type="entry name" value="DUF202"/>
    <property type="match status" value="1"/>
</dbReference>
<keyword evidence="9" id="KW-1185">Reference proteome</keyword>
<feature type="transmembrane region" description="Helical" evidence="6">
    <location>
        <begin position="100"/>
        <end position="121"/>
    </location>
</feature>
<feature type="transmembrane region" description="Helical" evidence="6">
    <location>
        <begin position="62"/>
        <end position="80"/>
    </location>
</feature>
<feature type="domain" description="DUF202" evidence="7">
    <location>
        <begin position="21"/>
        <end position="87"/>
    </location>
</feature>
<organism evidence="8 9">
    <name type="scientific">Mycolicibacterium rufum</name>
    <dbReference type="NCBI Taxonomy" id="318424"/>
    <lineage>
        <taxon>Bacteria</taxon>
        <taxon>Bacillati</taxon>
        <taxon>Actinomycetota</taxon>
        <taxon>Actinomycetes</taxon>
        <taxon>Mycobacteriales</taxon>
        <taxon>Mycobacteriaceae</taxon>
        <taxon>Mycolicibacterium</taxon>
    </lineage>
</organism>
<dbReference type="EMBL" id="CP103313">
    <property type="protein sequence ID" value="UVY95942.1"/>
    <property type="molecule type" value="Genomic_DNA"/>
</dbReference>
<evidence type="ECO:0000313" key="8">
    <source>
        <dbReference type="EMBL" id="UVY95942.1"/>
    </source>
</evidence>
<dbReference type="InterPro" id="IPR052053">
    <property type="entry name" value="IM_YidH-like"/>
</dbReference>
<dbReference type="PANTHER" id="PTHR34187:SF2">
    <property type="entry name" value="DUF202 DOMAIN-CONTAINING PROTEIN"/>
    <property type="match status" value="1"/>
</dbReference>
<dbReference type="InterPro" id="IPR003807">
    <property type="entry name" value="DUF202"/>
</dbReference>
<feature type="transmembrane region" description="Helical" evidence="6">
    <location>
        <begin position="30"/>
        <end position="50"/>
    </location>
</feature>
<evidence type="ECO:0000256" key="2">
    <source>
        <dbReference type="ARBA" id="ARBA00022475"/>
    </source>
</evidence>
<protein>
    <submittedName>
        <fullName evidence="8">DUF202 domain-containing protein</fullName>
    </submittedName>
</protein>
<reference evidence="8" key="1">
    <citation type="submission" date="2022-08" db="EMBL/GenBank/DDBJ databases">
        <title>Complete genome sequence of 14 non-tuberculosis mycobacteria type-strains.</title>
        <authorList>
            <person name="Igarashi Y."/>
            <person name="Osugi A."/>
            <person name="Mitarai S."/>
        </authorList>
    </citation>
    <scope>NUCLEOTIDE SEQUENCE</scope>
    <source>
        <strain evidence="8">JCM 16372</strain>
    </source>
</reference>
<gene>
    <name evidence="8" type="ORF">MJO55_29530</name>
</gene>
<accession>A0ABY5TXK6</accession>
<evidence type="ECO:0000256" key="3">
    <source>
        <dbReference type="ARBA" id="ARBA00022692"/>
    </source>
</evidence>